<protein>
    <submittedName>
        <fullName evidence="2">Uncharacterized protein</fullName>
    </submittedName>
</protein>
<evidence type="ECO:0000256" key="1">
    <source>
        <dbReference type="SAM" id="MobiDB-lite"/>
    </source>
</evidence>
<name>A0A3S4APD5_9MICO</name>
<evidence type="ECO:0000313" key="2">
    <source>
        <dbReference type="EMBL" id="RWZ52951.1"/>
    </source>
</evidence>
<sequence length="81" mass="7515">MSAHAVMVEPVTARSPPGVSLPSPEPGGCGSPGSAPGGGVPGGGVPGGGDGEGDGDGACSRFVITSWVSLPSSAVNDSPSV</sequence>
<reference evidence="2 3" key="1">
    <citation type="submission" date="2018-12" db="EMBL/GenBank/DDBJ databases">
        <authorList>
            <person name="Li F."/>
        </authorList>
    </citation>
    <scope>NUCLEOTIDE SEQUENCE [LARGE SCALE GENOMIC DNA]</scope>
    <source>
        <strain evidence="2 3">11W25H-1</strain>
    </source>
</reference>
<proteinExistence type="predicted"/>
<feature type="compositionally biased region" description="Gly residues" evidence="1">
    <location>
        <begin position="27"/>
        <end position="50"/>
    </location>
</feature>
<evidence type="ECO:0000313" key="3">
    <source>
        <dbReference type="Proteomes" id="UP000288547"/>
    </source>
</evidence>
<comment type="caution">
    <text evidence="2">The sequence shown here is derived from an EMBL/GenBank/DDBJ whole genome shotgun (WGS) entry which is preliminary data.</text>
</comment>
<dbReference type="EMBL" id="RZNB01000001">
    <property type="protein sequence ID" value="RWZ52951.1"/>
    <property type="molecule type" value="Genomic_DNA"/>
</dbReference>
<dbReference type="AlphaFoldDB" id="A0A3S4APD5"/>
<organism evidence="2 3">
    <name type="scientific">Labedella phragmitis</name>
    <dbReference type="NCBI Taxonomy" id="2498849"/>
    <lineage>
        <taxon>Bacteria</taxon>
        <taxon>Bacillati</taxon>
        <taxon>Actinomycetota</taxon>
        <taxon>Actinomycetes</taxon>
        <taxon>Micrococcales</taxon>
        <taxon>Microbacteriaceae</taxon>
        <taxon>Labedella</taxon>
    </lineage>
</organism>
<feature type="region of interest" description="Disordered" evidence="1">
    <location>
        <begin position="1"/>
        <end position="59"/>
    </location>
</feature>
<accession>A0A3S4APD5</accession>
<dbReference type="Proteomes" id="UP000288547">
    <property type="component" value="Unassembled WGS sequence"/>
</dbReference>
<gene>
    <name evidence="2" type="ORF">ELQ90_03170</name>
</gene>
<keyword evidence="3" id="KW-1185">Reference proteome</keyword>